<evidence type="ECO:0000256" key="2">
    <source>
        <dbReference type="ARBA" id="ARBA00023015"/>
    </source>
</evidence>
<evidence type="ECO:0000256" key="3">
    <source>
        <dbReference type="ARBA" id="ARBA00023163"/>
    </source>
</evidence>
<evidence type="ECO:0000259" key="5">
    <source>
        <dbReference type="PROSITE" id="PS50888"/>
    </source>
</evidence>
<dbReference type="AlphaFoldDB" id="A0A8J5F1Q9"/>
<evidence type="ECO:0000256" key="4">
    <source>
        <dbReference type="SAM" id="Coils"/>
    </source>
</evidence>
<feature type="domain" description="BHLH" evidence="5">
    <location>
        <begin position="20"/>
        <end position="69"/>
    </location>
</feature>
<evidence type="ECO:0000313" key="6">
    <source>
        <dbReference type="EMBL" id="KAG6478905.1"/>
    </source>
</evidence>
<comment type="similarity">
    <text evidence="1">Belongs to the bHLH protein family.</text>
</comment>
<comment type="caution">
    <text evidence="6">The sequence shown here is derived from an EMBL/GenBank/DDBJ whole genome shotgun (WGS) entry which is preliminary data.</text>
</comment>
<dbReference type="Proteomes" id="UP000734854">
    <property type="component" value="Unassembled WGS sequence"/>
</dbReference>
<dbReference type="EMBL" id="JACMSC010000017">
    <property type="protein sequence ID" value="KAG6478905.1"/>
    <property type="molecule type" value="Genomic_DNA"/>
</dbReference>
<accession>A0A8J5F1Q9</accession>
<dbReference type="InterPro" id="IPR011598">
    <property type="entry name" value="bHLH_dom"/>
</dbReference>
<evidence type="ECO:0000256" key="1">
    <source>
        <dbReference type="ARBA" id="ARBA00005510"/>
    </source>
</evidence>
<dbReference type="SMART" id="SM00353">
    <property type="entry name" value="HLH"/>
    <property type="match status" value="1"/>
</dbReference>
<proteinExistence type="inferred from homology"/>
<feature type="coiled-coil region" evidence="4">
    <location>
        <begin position="59"/>
        <end position="86"/>
    </location>
</feature>
<sequence length="114" mass="12831">MGSNNQMEQLDHARARWLPPQAEEHIIAGRSWCEKLNQKFIALSALIPDLKKARKASVLEDAVKHVKDLQEKVKALEEQNMERTVESVVLIKKSHILVTDDGGSSSDENNLDES</sequence>
<gene>
    <name evidence="6" type="ORF">ZIOFF_062352</name>
</gene>
<evidence type="ECO:0000313" key="7">
    <source>
        <dbReference type="Proteomes" id="UP000734854"/>
    </source>
</evidence>
<dbReference type="PANTHER" id="PTHR45959">
    <property type="entry name" value="BHLH TRANSCRIPTION FACTOR"/>
    <property type="match status" value="1"/>
</dbReference>
<dbReference type="GO" id="GO:0046983">
    <property type="term" value="F:protein dimerization activity"/>
    <property type="evidence" value="ECO:0007669"/>
    <property type="project" value="InterPro"/>
</dbReference>
<dbReference type="InterPro" id="IPR036638">
    <property type="entry name" value="HLH_DNA-bd_sf"/>
</dbReference>
<dbReference type="Pfam" id="PF00010">
    <property type="entry name" value="HLH"/>
    <property type="match status" value="1"/>
</dbReference>
<dbReference type="PROSITE" id="PS50888">
    <property type="entry name" value="BHLH"/>
    <property type="match status" value="1"/>
</dbReference>
<organism evidence="6 7">
    <name type="scientific">Zingiber officinale</name>
    <name type="common">Ginger</name>
    <name type="synonym">Amomum zingiber</name>
    <dbReference type="NCBI Taxonomy" id="94328"/>
    <lineage>
        <taxon>Eukaryota</taxon>
        <taxon>Viridiplantae</taxon>
        <taxon>Streptophyta</taxon>
        <taxon>Embryophyta</taxon>
        <taxon>Tracheophyta</taxon>
        <taxon>Spermatophyta</taxon>
        <taxon>Magnoliopsida</taxon>
        <taxon>Liliopsida</taxon>
        <taxon>Zingiberales</taxon>
        <taxon>Zingiberaceae</taxon>
        <taxon>Zingiber</taxon>
    </lineage>
</organism>
<dbReference type="SUPFAM" id="SSF47459">
    <property type="entry name" value="HLH, helix-loop-helix DNA-binding domain"/>
    <property type="match status" value="1"/>
</dbReference>
<name>A0A8J5F1Q9_ZINOF</name>
<dbReference type="Gene3D" id="4.10.280.10">
    <property type="entry name" value="Helix-loop-helix DNA-binding domain"/>
    <property type="match status" value="1"/>
</dbReference>
<dbReference type="InterPro" id="IPR052610">
    <property type="entry name" value="bHLH_transcription_regulator"/>
</dbReference>
<keyword evidence="3" id="KW-0804">Transcription</keyword>
<protein>
    <recommendedName>
        <fullName evidence="5">BHLH domain-containing protein</fullName>
    </recommendedName>
</protein>
<reference evidence="6 7" key="1">
    <citation type="submission" date="2020-08" db="EMBL/GenBank/DDBJ databases">
        <title>Plant Genome Project.</title>
        <authorList>
            <person name="Zhang R.-G."/>
        </authorList>
    </citation>
    <scope>NUCLEOTIDE SEQUENCE [LARGE SCALE GENOMIC DNA]</scope>
    <source>
        <tissue evidence="6">Rhizome</tissue>
    </source>
</reference>
<dbReference type="PANTHER" id="PTHR45959:SF2">
    <property type="entry name" value="BHLH TRANSCRIPTION FACTOR"/>
    <property type="match status" value="1"/>
</dbReference>
<keyword evidence="4" id="KW-0175">Coiled coil</keyword>
<keyword evidence="2" id="KW-0805">Transcription regulation</keyword>
<keyword evidence="7" id="KW-1185">Reference proteome</keyword>